<proteinExistence type="inferred from homology"/>
<feature type="transmembrane region" description="Helical" evidence="2">
    <location>
        <begin position="85"/>
        <end position="111"/>
    </location>
</feature>
<keyword evidence="2" id="KW-1133">Transmembrane helix</keyword>
<evidence type="ECO:0000313" key="4">
    <source>
        <dbReference type="Proteomes" id="UP001176940"/>
    </source>
</evidence>
<gene>
    <name evidence="3" type="ORF">RIMI_LOCUS4953133</name>
</gene>
<dbReference type="EMBL" id="CAUEEQ010008234">
    <property type="protein sequence ID" value="CAJ0932036.1"/>
    <property type="molecule type" value="Genomic_DNA"/>
</dbReference>
<dbReference type="PANTHER" id="PTHR11328">
    <property type="entry name" value="MAJOR FACILITATOR SUPERFAMILY DOMAIN-CONTAINING PROTEIN"/>
    <property type="match status" value="1"/>
</dbReference>
<keyword evidence="4" id="KW-1185">Reference proteome</keyword>
<dbReference type="InterPro" id="IPR039672">
    <property type="entry name" value="MFS_2"/>
</dbReference>
<keyword evidence="2" id="KW-0472">Membrane</keyword>
<keyword evidence="2" id="KW-0812">Transmembrane</keyword>
<organism evidence="3 4">
    <name type="scientific">Ranitomeya imitator</name>
    <name type="common">mimic poison frog</name>
    <dbReference type="NCBI Taxonomy" id="111125"/>
    <lineage>
        <taxon>Eukaryota</taxon>
        <taxon>Metazoa</taxon>
        <taxon>Chordata</taxon>
        <taxon>Craniata</taxon>
        <taxon>Vertebrata</taxon>
        <taxon>Euteleostomi</taxon>
        <taxon>Amphibia</taxon>
        <taxon>Batrachia</taxon>
        <taxon>Anura</taxon>
        <taxon>Neobatrachia</taxon>
        <taxon>Hyloidea</taxon>
        <taxon>Dendrobatidae</taxon>
        <taxon>Dendrobatinae</taxon>
        <taxon>Ranitomeya</taxon>
    </lineage>
</organism>
<name>A0ABN9L7G1_9NEOB</name>
<comment type="caution">
    <text evidence="3">The sequence shown here is derived from an EMBL/GenBank/DDBJ whole genome shotgun (WGS) entry which is preliminary data.</text>
</comment>
<sequence length="122" mass="13673">MHVFPTPSRKQMTTEVITSHFPGSPERIVLWKHWLLEPSLDQHSGAFVYGAMSFTDKVANGVAVVIIQSLHPCQTEYCCPACTSFYHWVMVTITGAVSLVAALSLSSIMIWPINVRFCKYIL</sequence>
<protein>
    <submittedName>
        <fullName evidence="3">Uncharacterized protein</fullName>
    </submittedName>
</protein>
<dbReference type="Proteomes" id="UP001176940">
    <property type="component" value="Unassembled WGS sequence"/>
</dbReference>
<comment type="similarity">
    <text evidence="1">Belongs to the major facilitator superfamily.</text>
</comment>
<evidence type="ECO:0000256" key="1">
    <source>
        <dbReference type="ARBA" id="ARBA00008335"/>
    </source>
</evidence>
<reference evidence="3" key="1">
    <citation type="submission" date="2023-07" db="EMBL/GenBank/DDBJ databases">
        <authorList>
            <person name="Stuckert A."/>
        </authorList>
    </citation>
    <scope>NUCLEOTIDE SEQUENCE</scope>
</reference>
<evidence type="ECO:0000313" key="3">
    <source>
        <dbReference type="EMBL" id="CAJ0932036.1"/>
    </source>
</evidence>
<accession>A0ABN9L7G1</accession>
<dbReference type="PANTHER" id="PTHR11328:SF28">
    <property type="entry name" value="MAJOR FACILITATOR SUPERFAMILY DOMAIN-CONTAINING PROTEIN 12"/>
    <property type="match status" value="1"/>
</dbReference>
<evidence type="ECO:0000256" key="2">
    <source>
        <dbReference type="SAM" id="Phobius"/>
    </source>
</evidence>